<evidence type="ECO:0000313" key="2">
    <source>
        <dbReference type="Proteomes" id="UP000674938"/>
    </source>
</evidence>
<proteinExistence type="predicted"/>
<dbReference type="EMBL" id="JAEEGA010000011">
    <property type="protein sequence ID" value="MBP1042692.1"/>
    <property type="molecule type" value="Genomic_DNA"/>
</dbReference>
<name>A0A940PDQ8_9ENTE</name>
<dbReference type="Proteomes" id="UP000674938">
    <property type="component" value="Unassembled WGS sequence"/>
</dbReference>
<dbReference type="AlphaFoldDB" id="A0A940PDQ8"/>
<dbReference type="InterPro" id="IPR045751">
    <property type="entry name" value="DUF6179"/>
</dbReference>
<accession>A0A940PDQ8</accession>
<dbReference type="RefSeq" id="WP_209530098.1">
    <property type="nucleotide sequence ID" value="NZ_JAEEGA010000011.1"/>
</dbReference>
<reference evidence="1" key="1">
    <citation type="submission" date="2020-12" db="EMBL/GenBank/DDBJ databases">
        <title>Vagococcus allomyrinae sp. nov. and Enterococcus lavae sp. nov., isolated from the larvae of Allomyrina dichotoma.</title>
        <authorList>
            <person name="Lee S.D."/>
        </authorList>
    </citation>
    <scope>NUCLEOTIDE SEQUENCE</scope>
    <source>
        <strain evidence="1">BWB3-3</strain>
    </source>
</reference>
<gene>
    <name evidence="1" type="ORF">I6N95_16875</name>
</gene>
<dbReference type="Pfam" id="PF19677">
    <property type="entry name" value="DUF6179"/>
    <property type="match status" value="1"/>
</dbReference>
<comment type="caution">
    <text evidence="1">The sequence shown here is derived from an EMBL/GenBank/DDBJ whole genome shotgun (WGS) entry which is preliminary data.</text>
</comment>
<sequence>MTTHYLTETFSGNKEAILSLLHKELANYLSGSSSLPVDEVENLLQSMLFVLSHGKADGVSIPLQFEAGKKQLKQQLVATKELYQQVLNSMLPLRVEAYWQTVQNIQHFFTAYDLEYHAHEVPASIDYLLAEPVDDRRYKGLDFIHHYLLQLSWENRFCAPYADHLDELFHCYEQQLKVNYRYDINNLFSIIFKQTLAKRLIDKKTTHLILSQSESSLLSQLLAETSDIRLLLGQALTHLLKEINLSDQQYYYKCLESVSVNLEQTLAHGTIDNFFLTDPPEELSHIFISNTGLVNTEFTQLIEELPDISSSQLPNFLADKFNSLNDYWDLLTLDILSDQDVTAIINRLDCQSLIVLLKMAGREVNEAFSSFETTLDALTASQLPWLRLLAHEIINRPANNQQELKQLFQQLTLPLDDFD</sequence>
<protein>
    <submittedName>
        <fullName evidence="1">Uncharacterized protein</fullName>
    </submittedName>
</protein>
<evidence type="ECO:0000313" key="1">
    <source>
        <dbReference type="EMBL" id="MBP1042692.1"/>
    </source>
</evidence>
<keyword evidence="2" id="KW-1185">Reference proteome</keyword>
<organism evidence="1 2">
    <name type="scientific">Vagococcus allomyrinae</name>
    <dbReference type="NCBI Taxonomy" id="2794353"/>
    <lineage>
        <taxon>Bacteria</taxon>
        <taxon>Bacillati</taxon>
        <taxon>Bacillota</taxon>
        <taxon>Bacilli</taxon>
        <taxon>Lactobacillales</taxon>
        <taxon>Enterococcaceae</taxon>
        <taxon>Vagococcus</taxon>
    </lineage>
</organism>